<evidence type="ECO:0000259" key="9">
    <source>
        <dbReference type="Pfam" id="PF02913"/>
    </source>
</evidence>
<dbReference type="Gene3D" id="3.30.70.2740">
    <property type="match status" value="1"/>
</dbReference>
<keyword evidence="11" id="KW-1185">Reference proteome</keyword>
<keyword evidence="5" id="KW-0560">Oxidoreductase</keyword>
<keyword evidence="3" id="KW-0285">Flavoprotein</keyword>
<dbReference type="InterPro" id="IPR016171">
    <property type="entry name" value="Vanillyl_alc_oxidase_C-sub2"/>
</dbReference>
<accession>A0AAV5GME3</accession>
<evidence type="ECO:0000256" key="1">
    <source>
        <dbReference type="ARBA" id="ARBA00001974"/>
    </source>
</evidence>
<evidence type="ECO:0000313" key="10">
    <source>
        <dbReference type="EMBL" id="GJN91094.1"/>
    </source>
</evidence>
<proteinExistence type="inferred from homology"/>
<dbReference type="FunFam" id="3.30.70.2740:FF:000001">
    <property type="entry name" value="D-lactate dehydrogenase mitochondrial"/>
    <property type="match status" value="1"/>
</dbReference>
<comment type="similarity">
    <text evidence="2">Belongs to the FAD-binding oxidoreductase/transferase type 4 family.</text>
</comment>
<evidence type="ECO:0000256" key="7">
    <source>
        <dbReference type="ARBA" id="ARBA00051436"/>
    </source>
</evidence>
<keyword evidence="4" id="KW-0274">FAD</keyword>
<evidence type="ECO:0000256" key="2">
    <source>
        <dbReference type="ARBA" id="ARBA00008000"/>
    </source>
</evidence>
<dbReference type="EMBL" id="BQKY01000008">
    <property type="protein sequence ID" value="GJN91094.1"/>
    <property type="molecule type" value="Genomic_DNA"/>
</dbReference>
<evidence type="ECO:0000256" key="5">
    <source>
        <dbReference type="ARBA" id="ARBA00023002"/>
    </source>
</evidence>
<dbReference type="SUPFAM" id="SSF55103">
    <property type="entry name" value="FAD-linked oxidases, C-terminal domain"/>
    <property type="match status" value="1"/>
</dbReference>
<dbReference type="FunFam" id="1.10.45.10:FF:000001">
    <property type="entry name" value="D-lactate dehydrogenase mitochondrial"/>
    <property type="match status" value="1"/>
</dbReference>
<dbReference type="EC" id="1.1.2.4" evidence="6"/>
<evidence type="ECO:0000256" key="4">
    <source>
        <dbReference type="ARBA" id="ARBA00022827"/>
    </source>
</evidence>
<dbReference type="AlphaFoldDB" id="A0AAV5GME3"/>
<comment type="catalytic activity">
    <reaction evidence="7">
        <text>(R)-lactate + 2 Fe(III)-[cytochrome c] = 2 Fe(II)-[cytochrome c] + pyruvate + 2 H(+)</text>
        <dbReference type="Rhea" id="RHEA:13521"/>
        <dbReference type="Rhea" id="RHEA-COMP:10350"/>
        <dbReference type="Rhea" id="RHEA-COMP:14399"/>
        <dbReference type="ChEBI" id="CHEBI:15361"/>
        <dbReference type="ChEBI" id="CHEBI:15378"/>
        <dbReference type="ChEBI" id="CHEBI:16004"/>
        <dbReference type="ChEBI" id="CHEBI:29033"/>
        <dbReference type="ChEBI" id="CHEBI:29034"/>
        <dbReference type="EC" id="1.1.2.4"/>
    </reaction>
</comment>
<gene>
    <name evidence="10" type="ORF">Rhopal_004111-T1</name>
</gene>
<evidence type="ECO:0000256" key="6">
    <source>
        <dbReference type="ARBA" id="ARBA00038897"/>
    </source>
</evidence>
<evidence type="ECO:0000256" key="3">
    <source>
        <dbReference type="ARBA" id="ARBA00022630"/>
    </source>
</evidence>
<dbReference type="GO" id="GO:0004458">
    <property type="term" value="F:D-lactate dehydrogenase (cytochrome) activity"/>
    <property type="evidence" value="ECO:0007669"/>
    <property type="project" value="UniProtKB-EC"/>
</dbReference>
<comment type="caution">
    <text evidence="10">The sequence shown here is derived from an EMBL/GenBank/DDBJ whole genome shotgun (WGS) entry which is preliminary data.</text>
</comment>
<dbReference type="Pfam" id="PF02913">
    <property type="entry name" value="FAD-oxidase_C"/>
    <property type="match status" value="1"/>
</dbReference>
<dbReference type="GO" id="GO:0050660">
    <property type="term" value="F:flavin adenine dinucleotide binding"/>
    <property type="evidence" value="ECO:0007669"/>
    <property type="project" value="InterPro"/>
</dbReference>
<dbReference type="InterPro" id="IPR016164">
    <property type="entry name" value="FAD-linked_Oxase-like_C"/>
</dbReference>
<sequence length="138" mass="15095">MLPGAKCWVTDVCVPLSRFPELITETQADIKSEGIVGPIVSHAGDGNFHALLLFRTDDELKKVERLVHNMVERAQRMDGTATGEHGVGIGKKPYVENELGSGTVELLRQVKRMIDPQNIMNPGKLIPDEKSGSSSHAH</sequence>
<dbReference type="PANTHER" id="PTHR11748:SF111">
    <property type="entry name" value="D-LACTATE DEHYDROGENASE, MITOCHONDRIAL-RELATED"/>
    <property type="match status" value="1"/>
</dbReference>
<feature type="domain" description="FAD-binding oxidoreductase/transferase type 4 C-terminal" evidence="9">
    <location>
        <begin position="4"/>
        <end position="125"/>
    </location>
</feature>
<organism evidence="10 11">
    <name type="scientific">Rhodotorula paludigena</name>
    <dbReference type="NCBI Taxonomy" id="86838"/>
    <lineage>
        <taxon>Eukaryota</taxon>
        <taxon>Fungi</taxon>
        <taxon>Dikarya</taxon>
        <taxon>Basidiomycota</taxon>
        <taxon>Pucciniomycotina</taxon>
        <taxon>Microbotryomycetes</taxon>
        <taxon>Sporidiobolales</taxon>
        <taxon>Sporidiobolaceae</taxon>
        <taxon>Rhodotorula</taxon>
    </lineage>
</organism>
<dbReference type="Gene3D" id="1.10.45.10">
    <property type="entry name" value="Vanillyl-alcohol Oxidase, Chain A, domain 4"/>
    <property type="match status" value="1"/>
</dbReference>
<dbReference type="PANTHER" id="PTHR11748">
    <property type="entry name" value="D-LACTATE DEHYDROGENASE"/>
    <property type="match status" value="1"/>
</dbReference>
<evidence type="ECO:0000256" key="8">
    <source>
        <dbReference type="SAM" id="MobiDB-lite"/>
    </source>
</evidence>
<dbReference type="GO" id="GO:0008720">
    <property type="term" value="F:D-lactate dehydrogenase (NAD+) activity"/>
    <property type="evidence" value="ECO:0007669"/>
    <property type="project" value="TreeGrafter"/>
</dbReference>
<dbReference type="GO" id="GO:1903457">
    <property type="term" value="P:lactate catabolic process"/>
    <property type="evidence" value="ECO:0007669"/>
    <property type="project" value="TreeGrafter"/>
</dbReference>
<evidence type="ECO:0000313" key="11">
    <source>
        <dbReference type="Proteomes" id="UP001342314"/>
    </source>
</evidence>
<feature type="region of interest" description="Disordered" evidence="8">
    <location>
        <begin position="118"/>
        <end position="138"/>
    </location>
</feature>
<name>A0AAV5GME3_9BASI</name>
<reference evidence="10 11" key="1">
    <citation type="submission" date="2021-12" db="EMBL/GenBank/DDBJ databases">
        <title>High titer production of polyol ester of fatty acids by Rhodotorula paludigena BS15 towards product separation-free biomass refinery.</title>
        <authorList>
            <person name="Mano J."/>
            <person name="Ono H."/>
            <person name="Tanaka T."/>
            <person name="Naito K."/>
            <person name="Sushida H."/>
            <person name="Ike M."/>
            <person name="Tokuyasu K."/>
            <person name="Kitaoka M."/>
        </authorList>
    </citation>
    <scope>NUCLEOTIDE SEQUENCE [LARGE SCALE GENOMIC DNA]</scope>
    <source>
        <strain evidence="10 11">BS15</strain>
    </source>
</reference>
<comment type="cofactor">
    <cofactor evidence="1">
        <name>FAD</name>
        <dbReference type="ChEBI" id="CHEBI:57692"/>
    </cofactor>
</comment>
<protein>
    <recommendedName>
        <fullName evidence="6">D-lactate dehydrogenase (cytochrome)</fullName>
        <ecNumber evidence="6">1.1.2.4</ecNumber>
    </recommendedName>
</protein>
<dbReference type="Proteomes" id="UP001342314">
    <property type="component" value="Unassembled WGS sequence"/>
</dbReference>
<dbReference type="InterPro" id="IPR004113">
    <property type="entry name" value="FAD-bd_oxidored_4_C"/>
</dbReference>
<dbReference type="GO" id="GO:0005739">
    <property type="term" value="C:mitochondrion"/>
    <property type="evidence" value="ECO:0007669"/>
    <property type="project" value="TreeGrafter"/>
</dbReference>